<keyword evidence="6" id="KW-0961">Cell wall biogenesis/degradation</keyword>
<dbReference type="STRING" id="1548207.AXK11_04945"/>
<feature type="active site" evidence="7">
    <location>
        <position position="167"/>
    </location>
</feature>
<keyword evidence="13" id="KW-1185">Reference proteome</keyword>
<dbReference type="PANTHER" id="PTHR21581">
    <property type="entry name" value="D-ALANYL-D-ALANINE CARBOXYPEPTIDASE"/>
    <property type="match status" value="1"/>
</dbReference>
<evidence type="ECO:0000256" key="7">
    <source>
        <dbReference type="PIRSR" id="PIRSR618044-1"/>
    </source>
</evidence>
<dbReference type="GO" id="GO:0009002">
    <property type="term" value="F:serine-type D-Ala-D-Ala carboxypeptidase activity"/>
    <property type="evidence" value="ECO:0007669"/>
    <property type="project" value="InterPro"/>
</dbReference>
<dbReference type="Pfam" id="PF00768">
    <property type="entry name" value="Peptidase_S11"/>
    <property type="match status" value="1"/>
</dbReference>
<evidence type="ECO:0000256" key="1">
    <source>
        <dbReference type="ARBA" id="ARBA00007164"/>
    </source>
</evidence>
<sequence length="368" mass="39276">MRRDEKACGGKQPCSRRPMRHTWALGLLLLCGLFALASIAPVHAAERAKKIAPTPKAAATKARAPKSASPAASVPAPPPYKSAIVIDAQTGAVLFEDQADRIAPPASMTKLMSFLVVHDALASGRLRLDSPVRVTAASARVGGTQVWLREGEVFPVEEMLYALMLHSANDCAHALALAASGSVEAFVQQMNARAAELGLTLTRFHNPHGLPPSPPAQRDIAAGNLSTARNIATLCRYLVGHTSILDYSSTQRRSFRPGDPKRRVDMRNHNHLLGKVHGVDGLKTGYTRSAGFCLAATAERDGQRVIAVIMGAPSSKARDLKMIKLLDQGFAALRNGAATRAAVGETPHDAEGQIRFTIPSYTAPPTKR</sequence>
<comment type="caution">
    <text evidence="12">The sequence shown here is derived from an EMBL/GenBank/DDBJ whole genome shotgun (WGS) entry which is preliminary data.</text>
</comment>
<feature type="active site" description="Proton acceptor" evidence="7">
    <location>
        <position position="110"/>
    </location>
</feature>
<feature type="region of interest" description="Disordered" evidence="10">
    <location>
        <begin position="50"/>
        <end position="75"/>
    </location>
</feature>
<evidence type="ECO:0000256" key="2">
    <source>
        <dbReference type="ARBA" id="ARBA00022729"/>
    </source>
</evidence>
<feature type="active site" description="Acyl-ester intermediate" evidence="7">
    <location>
        <position position="107"/>
    </location>
</feature>
<evidence type="ECO:0000313" key="12">
    <source>
        <dbReference type="EMBL" id="KXU35884.1"/>
    </source>
</evidence>
<protein>
    <recommendedName>
        <fullName evidence="11">Peptidase S11 D-alanyl-D-alanine carboxypeptidase A N-terminal domain-containing protein</fullName>
    </recommendedName>
</protein>
<name>A0A139SN50_9BACT</name>
<keyword evidence="3" id="KW-0378">Hydrolase</keyword>
<feature type="binding site" evidence="8">
    <location>
        <position position="283"/>
    </location>
    <ligand>
        <name>substrate</name>
    </ligand>
</feature>
<dbReference type="GO" id="GO:0008360">
    <property type="term" value="P:regulation of cell shape"/>
    <property type="evidence" value="ECO:0007669"/>
    <property type="project" value="UniProtKB-KW"/>
</dbReference>
<evidence type="ECO:0000256" key="9">
    <source>
        <dbReference type="RuleBase" id="RU004016"/>
    </source>
</evidence>
<evidence type="ECO:0000313" key="13">
    <source>
        <dbReference type="Proteomes" id="UP000070058"/>
    </source>
</evidence>
<feature type="domain" description="Peptidase S11 D-alanyl-D-alanine carboxypeptidase A N-terminal" evidence="11">
    <location>
        <begin position="81"/>
        <end position="313"/>
    </location>
</feature>
<dbReference type="InterPro" id="IPR012338">
    <property type="entry name" value="Beta-lactam/transpept-like"/>
</dbReference>
<accession>A0A139SN50</accession>
<dbReference type="PANTHER" id="PTHR21581:SF6">
    <property type="entry name" value="TRAFFICKING PROTEIN PARTICLE COMPLEX SUBUNIT 12"/>
    <property type="match status" value="1"/>
</dbReference>
<reference evidence="13" key="1">
    <citation type="submission" date="2016-02" db="EMBL/GenBank/DDBJ databases">
        <authorList>
            <person name="Sanders J.G."/>
            <person name="Lin J.Y."/>
            <person name="Wertz J.T."/>
            <person name="Russell J.A."/>
            <person name="Moreau C.S."/>
            <person name="Powell S."/>
        </authorList>
    </citation>
    <scope>NUCLEOTIDE SEQUENCE [LARGE SCALE GENOMIC DNA]</scope>
    <source>
        <strain evidence="13">CAG34</strain>
    </source>
</reference>
<dbReference type="EMBL" id="LSZQ01000041">
    <property type="protein sequence ID" value="KXU35884.1"/>
    <property type="molecule type" value="Genomic_DNA"/>
</dbReference>
<evidence type="ECO:0000256" key="8">
    <source>
        <dbReference type="PIRSR" id="PIRSR618044-2"/>
    </source>
</evidence>
<dbReference type="InterPro" id="IPR001967">
    <property type="entry name" value="Peptidase_S11_N"/>
</dbReference>
<dbReference type="GO" id="GO:0009252">
    <property type="term" value="P:peptidoglycan biosynthetic process"/>
    <property type="evidence" value="ECO:0007669"/>
    <property type="project" value="UniProtKB-KW"/>
</dbReference>
<dbReference type="SUPFAM" id="SSF56601">
    <property type="entry name" value="beta-lactamase/transpeptidase-like"/>
    <property type="match status" value="1"/>
</dbReference>
<evidence type="ECO:0000259" key="11">
    <source>
        <dbReference type="Pfam" id="PF00768"/>
    </source>
</evidence>
<evidence type="ECO:0000256" key="10">
    <source>
        <dbReference type="SAM" id="MobiDB-lite"/>
    </source>
</evidence>
<dbReference type="PRINTS" id="PR00725">
    <property type="entry name" value="DADACBPTASE1"/>
</dbReference>
<dbReference type="AlphaFoldDB" id="A0A139SN50"/>
<keyword evidence="5" id="KW-0573">Peptidoglycan synthesis</keyword>
<dbReference type="Gene3D" id="3.40.710.10">
    <property type="entry name" value="DD-peptidase/beta-lactamase superfamily"/>
    <property type="match status" value="1"/>
</dbReference>
<proteinExistence type="inferred from homology"/>
<dbReference type="InterPro" id="IPR018044">
    <property type="entry name" value="Peptidase_S11"/>
</dbReference>
<evidence type="ECO:0000256" key="3">
    <source>
        <dbReference type="ARBA" id="ARBA00022801"/>
    </source>
</evidence>
<evidence type="ECO:0000256" key="6">
    <source>
        <dbReference type="ARBA" id="ARBA00023316"/>
    </source>
</evidence>
<evidence type="ECO:0000256" key="4">
    <source>
        <dbReference type="ARBA" id="ARBA00022960"/>
    </source>
</evidence>
<dbReference type="OrthoDB" id="9791132at2"/>
<dbReference type="GO" id="GO:0071555">
    <property type="term" value="P:cell wall organization"/>
    <property type="evidence" value="ECO:0007669"/>
    <property type="project" value="UniProtKB-KW"/>
</dbReference>
<gene>
    <name evidence="12" type="ORF">AXK11_04945</name>
</gene>
<comment type="similarity">
    <text evidence="1 9">Belongs to the peptidase S11 family.</text>
</comment>
<keyword evidence="2" id="KW-0732">Signal</keyword>
<organism evidence="12 13">
    <name type="scientific">Cephaloticoccus primus</name>
    <dbReference type="NCBI Taxonomy" id="1548207"/>
    <lineage>
        <taxon>Bacteria</taxon>
        <taxon>Pseudomonadati</taxon>
        <taxon>Verrucomicrobiota</taxon>
        <taxon>Opitutia</taxon>
        <taxon>Opitutales</taxon>
        <taxon>Opitutaceae</taxon>
        <taxon>Cephaloticoccus</taxon>
    </lineage>
</organism>
<dbReference type="GO" id="GO:0006508">
    <property type="term" value="P:proteolysis"/>
    <property type="evidence" value="ECO:0007669"/>
    <property type="project" value="InterPro"/>
</dbReference>
<evidence type="ECO:0000256" key="5">
    <source>
        <dbReference type="ARBA" id="ARBA00022984"/>
    </source>
</evidence>
<keyword evidence="4" id="KW-0133">Cell shape</keyword>
<dbReference type="Proteomes" id="UP000070058">
    <property type="component" value="Unassembled WGS sequence"/>
</dbReference>
<feature type="compositionally biased region" description="Low complexity" evidence="10">
    <location>
        <begin position="51"/>
        <end position="74"/>
    </location>
</feature>